<evidence type="ECO:0000313" key="3">
    <source>
        <dbReference type="Proteomes" id="UP000006919"/>
    </source>
</evidence>
<dbReference type="eggNOG" id="COG1073">
    <property type="taxonomic scope" value="Bacteria"/>
</dbReference>
<dbReference type="InterPro" id="IPR053145">
    <property type="entry name" value="AB_hydrolase_Est10"/>
</dbReference>
<proteinExistence type="predicted"/>
<dbReference type="OrthoDB" id="9776685at2"/>
<dbReference type="Pfam" id="PF12146">
    <property type="entry name" value="Hydrolase_4"/>
    <property type="match status" value="1"/>
</dbReference>
<reference evidence="2 3" key="1">
    <citation type="journal article" date="2011" name="J. Bacteriol.">
        <title>Complete genome of the cellulolytic ruminal bacterium Ruminococcus albus 7.</title>
        <authorList>
            <person name="Suen G."/>
            <person name="Stevenson D.M."/>
            <person name="Bruce D.C."/>
            <person name="Chertkov O."/>
            <person name="Copeland A."/>
            <person name="Cheng J.F."/>
            <person name="Detter C."/>
            <person name="Detter J.C."/>
            <person name="Goodwin L.A."/>
            <person name="Han C.S."/>
            <person name="Hauser L.J."/>
            <person name="Ivanova N.N."/>
            <person name="Kyrpides N.C."/>
            <person name="Land M.L."/>
            <person name="Lapidus A."/>
            <person name="Lucas S."/>
            <person name="Ovchinnikova G."/>
            <person name="Pitluck S."/>
            <person name="Tapia R."/>
            <person name="Woyke T."/>
            <person name="Boyum J."/>
            <person name="Mead D."/>
            <person name="Weimer P.J."/>
        </authorList>
    </citation>
    <scope>NUCLEOTIDE SEQUENCE [LARGE SCALE GENOMIC DNA]</scope>
    <source>
        <strain evidence="3">ATCC 27210 / DSM 20455 / JCM 14654 / NCDO 2250 / 7</strain>
    </source>
</reference>
<dbReference type="Proteomes" id="UP000006919">
    <property type="component" value="Chromosome"/>
</dbReference>
<dbReference type="InterPro" id="IPR022742">
    <property type="entry name" value="Hydrolase_4"/>
</dbReference>
<sequence length="246" mass="27360">MKNASFTSNTTSLSTARGNIFLDEFIPENNERAACVIMSHGFNSCAAELHDIAKILAQNGIYAVCYDFNGGGNKVRSTGKTTDMSVSSEQDDLKDLVNFIKDRYQFDKIYLYGESQGGFVSAITAPDIADIAGLFLVYPAFVIPHDWLGKDEDTLPDEFEFMDVKLSKTYYYGVPRYDVFAKATNFSNPVKIWHGAADPIVDPAYSLKLVKNYEKCELKIISGLGHWFPPTLRSEIAIEIADSINS</sequence>
<dbReference type="PANTHER" id="PTHR43265:SF1">
    <property type="entry name" value="ESTERASE ESTD"/>
    <property type="match status" value="1"/>
</dbReference>
<dbReference type="SUPFAM" id="SSF53474">
    <property type="entry name" value="alpha/beta-Hydrolases"/>
    <property type="match status" value="1"/>
</dbReference>
<protein>
    <submittedName>
        <fullName evidence="2">Cinnamoyl ester hydrolase</fullName>
    </submittedName>
</protein>
<dbReference type="KEGG" id="ral:Rumal_1911"/>
<dbReference type="HOGENOM" id="CLU_048353_1_0_9"/>
<dbReference type="PANTHER" id="PTHR43265">
    <property type="entry name" value="ESTERASE ESTD"/>
    <property type="match status" value="1"/>
</dbReference>
<keyword evidence="2" id="KW-0378">Hydrolase</keyword>
<accession>E6UAI3</accession>
<name>E6UAI3_RUMA7</name>
<dbReference type="InterPro" id="IPR029058">
    <property type="entry name" value="AB_hydrolase_fold"/>
</dbReference>
<dbReference type="STRING" id="697329.Rumal_1911"/>
<dbReference type="AlphaFoldDB" id="E6UAI3"/>
<dbReference type="GO" id="GO:0052689">
    <property type="term" value="F:carboxylic ester hydrolase activity"/>
    <property type="evidence" value="ECO:0007669"/>
    <property type="project" value="TreeGrafter"/>
</dbReference>
<evidence type="ECO:0000313" key="2">
    <source>
        <dbReference type="EMBL" id="ADU22405.1"/>
    </source>
</evidence>
<dbReference type="EMBL" id="CP002403">
    <property type="protein sequence ID" value="ADU22405.1"/>
    <property type="molecule type" value="Genomic_DNA"/>
</dbReference>
<dbReference type="RefSeq" id="WP_013498569.1">
    <property type="nucleotide sequence ID" value="NC_014833.1"/>
</dbReference>
<evidence type="ECO:0000259" key="1">
    <source>
        <dbReference type="Pfam" id="PF12146"/>
    </source>
</evidence>
<dbReference type="Gene3D" id="3.40.50.1820">
    <property type="entry name" value="alpha/beta hydrolase"/>
    <property type="match status" value="1"/>
</dbReference>
<feature type="domain" description="Serine aminopeptidase S33" evidence="1">
    <location>
        <begin position="32"/>
        <end position="147"/>
    </location>
</feature>
<organism evidence="2 3">
    <name type="scientific">Ruminococcus albus (strain ATCC 27210 / DSM 20455 / JCM 14654 / NCDO 2250 / 7)</name>
    <dbReference type="NCBI Taxonomy" id="697329"/>
    <lineage>
        <taxon>Bacteria</taxon>
        <taxon>Bacillati</taxon>
        <taxon>Bacillota</taxon>
        <taxon>Clostridia</taxon>
        <taxon>Eubacteriales</taxon>
        <taxon>Oscillospiraceae</taxon>
        <taxon>Ruminococcus</taxon>
    </lineage>
</organism>
<gene>
    <name evidence="2" type="ordered locus">Rumal_1911</name>
</gene>